<evidence type="ECO:0000256" key="9">
    <source>
        <dbReference type="ARBA" id="ARBA00032230"/>
    </source>
</evidence>
<feature type="domain" description="Beta galactosidase small chain/" evidence="12">
    <location>
        <begin position="804"/>
        <end position="1072"/>
    </location>
</feature>
<dbReference type="InterPro" id="IPR006104">
    <property type="entry name" value="Glyco_hydro_2_N"/>
</dbReference>
<dbReference type="GO" id="GO:0004565">
    <property type="term" value="F:beta-galactosidase activity"/>
    <property type="evidence" value="ECO:0007669"/>
    <property type="project" value="UniProtKB-EC"/>
</dbReference>
<dbReference type="InterPro" id="IPR023232">
    <property type="entry name" value="Glyco_hydro_2_AS"/>
</dbReference>
<dbReference type="Pfam" id="PF02929">
    <property type="entry name" value="Bgal_small_N"/>
    <property type="match status" value="1"/>
</dbReference>
<keyword evidence="7" id="KW-0106">Calcium</keyword>
<dbReference type="InterPro" id="IPR023230">
    <property type="entry name" value="Glyco_hydro_2_CS"/>
</dbReference>
<dbReference type="GO" id="GO:0030246">
    <property type="term" value="F:carbohydrate binding"/>
    <property type="evidence" value="ECO:0007669"/>
    <property type="project" value="InterPro"/>
</dbReference>
<evidence type="ECO:0000256" key="2">
    <source>
        <dbReference type="ARBA" id="ARBA00001913"/>
    </source>
</evidence>
<dbReference type="SUPFAM" id="SSF74650">
    <property type="entry name" value="Galactose mutarotase-like"/>
    <property type="match status" value="1"/>
</dbReference>
<dbReference type="InterPro" id="IPR006101">
    <property type="entry name" value="Glyco_hydro_2"/>
</dbReference>
<dbReference type="InterPro" id="IPR008979">
    <property type="entry name" value="Galactose-bd-like_sf"/>
</dbReference>
<dbReference type="Gene3D" id="2.60.40.10">
    <property type="entry name" value="Immunoglobulins"/>
    <property type="match status" value="2"/>
</dbReference>
<evidence type="ECO:0000256" key="3">
    <source>
        <dbReference type="ARBA" id="ARBA00007401"/>
    </source>
</evidence>
<dbReference type="SMART" id="SM01038">
    <property type="entry name" value="Bgal_small_N"/>
    <property type="match status" value="1"/>
</dbReference>
<dbReference type="Pfam" id="PF00703">
    <property type="entry name" value="Glyco_hydro_2"/>
    <property type="match status" value="1"/>
</dbReference>
<evidence type="ECO:0000256" key="8">
    <source>
        <dbReference type="ARBA" id="ARBA00023295"/>
    </source>
</evidence>
<dbReference type="PRINTS" id="PR00132">
    <property type="entry name" value="GLHYDRLASE2"/>
</dbReference>
<dbReference type="GO" id="GO:0009341">
    <property type="term" value="C:beta-galactosidase complex"/>
    <property type="evidence" value="ECO:0007669"/>
    <property type="project" value="InterPro"/>
</dbReference>
<evidence type="ECO:0000256" key="1">
    <source>
        <dbReference type="ARBA" id="ARBA00001412"/>
    </source>
</evidence>
<dbReference type="Gene3D" id="3.20.20.80">
    <property type="entry name" value="Glycosidases"/>
    <property type="match status" value="1"/>
</dbReference>
<dbReference type="AlphaFoldDB" id="A0AAX1NB03"/>
<dbReference type="GO" id="GO:0005990">
    <property type="term" value="P:lactose catabolic process"/>
    <property type="evidence" value="ECO:0007669"/>
    <property type="project" value="TreeGrafter"/>
</dbReference>
<reference evidence="13 14" key="1">
    <citation type="submission" date="2021-05" db="EMBL/GenBank/DDBJ databases">
        <title>Comparative genomic studies on the polysaccharide-degrading batcterial strains of the Flammeovirga genus.</title>
        <authorList>
            <person name="Zewei F."/>
            <person name="Zheng Z."/>
            <person name="Yu L."/>
            <person name="Ruyue G."/>
            <person name="Yanhong M."/>
            <person name="Yuanyuan C."/>
            <person name="Jingyan G."/>
            <person name="Wenjun H."/>
        </authorList>
    </citation>
    <scope>NUCLEOTIDE SEQUENCE [LARGE SCALE GENOMIC DNA]</scope>
    <source>
        <strain evidence="13 14">NBRC:100898</strain>
    </source>
</reference>
<dbReference type="Gene3D" id="2.60.120.260">
    <property type="entry name" value="Galactose-binding domain-like"/>
    <property type="match status" value="1"/>
</dbReference>
<dbReference type="Pfam" id="PF02836">
    <property type="entry name" value="Glyco_hydro_2_C"/>
    <property type="match status" value="1"/>
</dbReference>
<evidence type="ECO:0000313" key="14">
    <source>
        <dbReference type="Proteomes" id="UP000678679"/>
    </source>
</evidence>
<dbReference type="Pfam" id="PF02837">
    <property type="entry name" value="Glyco_hydro_2_N"/>
    <property type="match status" value="1"/>
</dbReference>
<dbReference type="EMBL" id="CP076133">
    <property type="protein sequence ID" value="QWG04677.1"/>
    <property type="molecule type" value="Genomic_DNA"/>
</dbReference>
<dbReference type="InterPro" id="IPR017853">
    <property type="entry name" value="GH"/>
</dbReference>
<evidence type="ECO:0000256" key="11">
    <source>
        <dbReference type="SAM" id="SignalP"/>
    </source>
</evidence>
<dbReference type="InterPro" id="IPR006103">
    <property type="entry name" value="Glyco_hydro_2_cat"/>
</dbReference>
<accession>A0AAX1NB03</accession>
<dbReference type="SUPFAM" id="SSF49303">
    <property type="entry name" value="beta-Galactosidase/glucuronidase domain"/>
    <property type="match status" value="2"/>
</dbReference>
<feature type="chain" id="PRO_5043735153" description="Beta-galactosidase" evidence="11">
    <location>
        <begin position="20"/>
        <end position="1080"/>
    </location>
</feature>
<dbReference type="InterPro" id="IPR050347">
    <property type="entry name" value="Bact_Beta-galactosidase"/>
</dbReference>
<keyword evidence="11" id="KW-0732">Signal</keyword>
<comment type="subunit">
    <text evidence="4">Monomer.</text>
</comment>
<evidence type="ECO:0000256" key="5">
    <source>
        <dbReference type="ARBA" id="ARBA00012756"/>
    </source>
</evidence>
<dbReference type="EC" id="3.2.1.23" evidence="5 10"/>
<gene>
    <name evidence="13" type="ORF">KMW28_27650</name>
</gene>
<evidence type="ECO:0000256" key="10">
    <source>
        <dbReference type="RuleBase" id="RU361154"/>
    </source>
</evidence>
<keyword evidence="6 10" id="KW-0378">Hydrolase</keyword>
<dbReference type="PANTHER" id="PTHR46323">
    <property type="entry name" value="BETA-GALACTOSIDASE"/>
    <property type="match status" value="1"/>
</dbReference>
<comment type="similarity">
    <text evidence="3 10">Belongs to the glycosyl hydrolase 2 family.</text>
</comment>
<evidence type="ECO:0000256" key="4">
    <source>
        <dbReference type="ARBA" id="ARBA00011245"/>
    </source>
</evidence>
<comment type="catalytic activity">
    <reaction evidence="1 10">
        <text>Hydrolysis of terminal non-reducing beta-D-galactose residues in beta-D-galactosides.</text>
        <dbReference type="EC" id="3.2.1.23"/>
    </reaction>
</comment>
<keyword evidence="14" id="KW-1185">Reference proteome</keyword>
<dbReference type="InterPro" id="IPR013783">
    <property type="entry name" value="Ig-like_fold"/>
</dbReference>
<name>A0AAX1NB03_9BACT</name>
<dbReference type="InterPro" id="IPR004199">
    <property type="entry name" value="B-gal_small/dom_5"/>
</dbReference>
<organism evidence="13 14">
    <name type="scientific">Flammeovirga yaeyamensis</name>
    <dbReference type="NCBI Taxonomy" id="367791"/>
    <lineage>
        <taxon>Bacteria</taxon>
        <taxon>Pseudomonadati</taxon>
        <taxon>Bacteroidota</taxon>
        <taxon>Cytophagia</taxon>
        <taxon>Cytophagales</taxon>
        <taxon>Flammeovirgaceae</taxon>
        <taxon>Flammeovirga</taxon>
    </lineage>
</organism>
<proteinExistence type="inferred from homology"/>
<evidence type="ECO:0000256" key="7">
    <source>
        <dbReference type="ARBA" id="ARBA00022837"/>
    </source>
</evidence>
<dbReference type="PROSITE" id="PS00719">
    <property type="entry name" value="GLYCOSYL_HYDROL_F2_1"/>
    <property type="match status" value="1"/>
</dbReference>
<dbReference type="InterPro" id="IPR006102">
    <property type="entry name" value="Ig-like_GH2"/>
</dbReference>
<dbReference type="Proteomes" id="UP000678679">
    <property type="component" value="Chromosome 2"/>
</dbReference>
<dbReference type="PANTHER" id="PTHR46323:SF2">
    <property type="entry name" value="BETA-GALACTOSIDASE"/>
    <property type="match status" value="1"/>
</dbReference>
<dbReference type="InterPro" id="IPR036156">
    <property type="entry name" value="Beta-gal/glucu_dom_sf"/>
</dbReference>
<dbReference type="RefSeq" id="WP_169665590.1">
    <property type="nucleotide sequence ID" value="NZ_CP076133.1"/>
</dbReference>
<protein>
    <recommendedName>
        <fullName evidence="5 10">Beta-galactosidase</fullName>
        <ecNumber evidence="5 10">3.2.1.23</ecNumber>
    </recommendedName>
    <alternativeName>
        <fullName evidence="9 10">Lactase</fullName>
    </alternativeName>
</protein>
<comment type="cofactor">
    <cofactor evidence="2">
        <name>Ca(2+)</name>
        <dbReference type="ChEBI" id="CHEBI:29108"/>
    </cofactor>
</comment>
<dbReference type="KEGG" id="fya:KMW28_27650"/>
<feature type="signal peptide" evidence="11">
    <location>
        <begin position="1"/>
        <end position="19"/>
    </location>
</feature>
<dbReference type="InterPro" id="IPR032312">
    <property type="entry name" value="LacZ_4"/>
</dbReference>
<evidence type="ECO:0000313" key="13">
    <source>
        <dbReference type="EMBL" id="QWG04677.1"/>
    </source>
</evidence>
<evidence type="ECO:0000256" key="6">
    <source>
        <dbReference type="ARBA" id="ARBA00022801"/>
    </source>
</evidence>
<dbReference type="SUPFAM" id="SSF51445">
    <property type="entry name" value="(Trans)glycosidases"/>
    <property type="match status" value="1"/>
</dbReference>
<evidence type="ECO:0000259" key="12">
    <source>
        <dbReference type="SMART" id="SM01038"/>
    </source>
</evidence>
<sequence length="1080" mass="123944">MKKILFSLSFLLFAFNVMGQNDWENEHIFEINKLPARVASYSYYSEQEALEGDRKTSRMMSLNGTWKFNFVPKAELRPKSFMEMDFDGKDFTEIPVPSNWEMQGHGQPIYTNITYPFTPNILDPNLTYDWKGPQPPLPPKIYRDNPVGSYYRDFEVPESFKDESIILHFGGVTSAFYVWVNGEKVGYSQGSCLAAEFDITDYVKEGKNKVAVQAYRYSDGSYLEDQDMWRLSGIHREVMLLSQPKVAINDFHVKTSFNEDLTESTIKIRPTLWMEGDEKSLKNYTIKGQVFDTQNQPVLEKPMQVNAEYVFKQRWPARDLPKFGLLEGKVKNPALWNAETPNLYTLVLTLEDANGKTIESRSHQIGFVKVEFDEDNALLVNNVPVKIMGANRHDHHPIRGKAVTRADMEEEVRILKQFNFNAVRTSHYPNDPYFLELCNKYGLYVMDEANVECHHLGSYIPHQPSWAAPILSRVMRMVERDKNHPCIVSWSLGNESGTGPAFAAAAGWVRNFDPSRFVHYEGAQGDPTHPEYVENDNVGYTSQNWESMANPTDPQYVDVVSRMYPNQAQLIHMSQNPNIQRPIIMCEYMHAMGNSIGGLGEFWDHIRKTPNTIGGFIWDFRDQGLLTQSDNGVDYYAYGGDFGDVPNDQNFCINGVFASDLTPHPHAFEVKYVYQPLAIEWVDVAENKVKFTNRFTHTNLDQYQIIYEVLEDGKVIKTGELSDVAVEAGKSKDYILPIKKLKKSQDKEYFITIKMLEKQDRLWCEKGFDVAHEQLLIQSASETSKVKYAKKAKGELDTTDKVIKVKNGIVQVEVSKENGQLISYKIENTEILERPMKPNFWRPSIDNDVRGIDAKRMSQSKEFWKDIDQRWTSTDVKVVNENAGVVEIEVMQKLEDKVQLKTIYTVTPEDVKIDLYLSADKSVNDLINFGMTMGLSKEYVSTEYYGNGPFETYADRKRAAIKQVYSLDTKEIFYPYVKPQENGNRTETSWVKLSNKENKGILFKGAPTLEFSIWEYTADNLREAKHQYELTAEEYYTVNVGLVQAGLGGTLSLTLPEYILKPGDYHFNFTLGKSNSKKLN</sequence>
<keyword evidence="8 10" id="KW-0326">Glycosidase</keyword>
<dbReference type="Pfam" id="PF16353">
    <property type="entry name" value="LacZ_4"/>
    <property type="match status" value="1"/>
</dbReference>
<dbReference type="InterPro" id="IPR011013">
    <property type="entry name" value="Gal_mutarotase_sf_dom"/>
</dbReference>
<dbReference type="InterPro" id="IPR014718">
    <property type="entry name" value="GH-type_carb-bd"/>
</dbReference>
<dbReference type="SUPFAM" id="SSF49785">
    <property type="entry name" value="Galactose-binding domain-like"/>
    <property type="match status" value="1"/>
</dbReference>
<dbReference type="Gene3D" id="2.70.98.10">
    <property type="match status" value="1"/>
</dbReference>
<dbReference type="PROSITE" id="PS00608">
    <property type="entry name" value="GLYCOSYL_HYDROL_F2_2"/>
    <property type="match status" value="1"/>
</dbReference>